<evidence type="ECO:0000256" key="6">
    <source>
        <dbReference type="ARBA" id="ARBA00059338"/>
    </source>
</evidence>
<accession>A0A8C4Q302</accession>
<dbReference type="InterPro" id="IPR010760">
    <property type="entry name" value="DNA-repair_Swi5"/>
</dbReference>
<keyword evidence="3" id="KW-0227">DNA damage</keyword>
<name>A0A8C4Q302_EPTBU</name>
<reference evidence="7" key="2">
    <citation type="submission" date="2025-09" db="UniProtKB">
        <authorList>
            <consortium name="Ensembl"/>
        </authorList>
    </citation>
    <scope>IDENTIFICATION</scope>
</reference>
<protein>
    <recommendedName>
        <fullName evidence="2">DNA repair protein SWI5 homolog</fullName>
    </recommendedName>
    <alternativeName>
        <fullName evidence="5">Protein SAE3 homolog</fullName>
    </alternativeName>
</protein>
<organism evidence="7 8">
    <name type="scientific">Eptatretus burgeri</name>
    <name type="common">Inshore hagfish</name>
    <dbReference type="NCBI Taxonomy" id="7764"/>
    <lineage>
        <taxon>Eukaryota</taxon>
        <taxon>Metazoa</taxon>
        <taxon>Chordata</taxon>
        <taxon>Craniata</taxon>
        <taxon>Vertebrata</taxon>
        <taxon>Cyclostomata</taxon>
        <taxon>Myxini</taxon>
        <taxon>Myxiniformes</taxon>
        <taxon>Myxinidae</taxon>
        <taxon>Eptatretinae</taxon>
        <taxon>Eptatretus</taxon>
    </lineage>
</organism>
<comment type="similarity">
    <text evidence="1">Belongs to the SWI5/SAE3 family.</text>
</comment>
<dbReference type="GO" id="GO:0000724">
    <property type="term" value="P:double-strand break repair via homologous recombination"/>
    <property type="evidence" value="ECO:0007669"/>
    <property type="project" value="UniProtKB-ARBA"/>
</dbReference>
<dbReference type="Pfam" id="PF07061">
    <property type="entry name" value="Swi5"/>
    <property type="match status" value="1"/>
</dbReference>
<dbReference type="Gene3D" id="1.20.5.170">
    <property type="match status" value="1"/>
</dbReference>
<dbReference type="GO" id="GO:0032798">
    <property type="term" value="C:Swi5-Sfr1 complex"/>
    <property type="evidence" value="ECO:0007669"/>
    <property type="project" value="UniProtKB-ARBA"/>
</dbReference>
<dbReference type="PANTHER" id="PTHR28529:SF2">
    <property type="entry name" value="DNA REPAIR PROTEIN SWI5 HOMOLOG"/>
    <property type="match status" value="1"/>
</dbReference>
<dbReference type="FunFam" id="1.20.5.170:FF:000056">
    <property type="entry name" value="DNA repair protein SWI5 homolog"/>
    <property type="match status" value="1"/>
</dbReference>
<sequence>MSRASRPRDPSVPFLRSVSRKFRLTWLSGRPERSYNTFRAMHGHYSLAFTFHRVVHLNTIDNNPSNVTVVSSPPSVAGGQVYPEQEFEALQRKLVALDAEIEELTQEGCQLDELEVHIEKMHEYNEVKDVAQMLLGRLAVVRGVTTRDLYEDYNLQLED</sequence>
<comment type="function">
    <text evidence="6">Component of the SWI5-SFR1 complex, a complex required for double-strand break repair via homologous recombination.</text>
</comment>
<evidence type="ECO:0000313" key="8">
    <source>
        <dbReference type="Proteomes" id="UP000694388"/>
    </source>
</evidence>
<reference evidence="7" key="1">
    <citation type="submission" date="2025-08" db="UniProtKB">
        <authorList>
            <consortium name="Ensembl"/>
        </authorList>
    </citation>
    <scope>IDENTIFICATION</scope>
</reference>
<evidence type="ECO:0000313" key="7">
    <source>
        <dbReference type="Ensembl" id="ENSEBUP00000009267.1"/>
    </source>
</evidence>
<dbReference type="Proteomes" id="UP000694388">
    <property type="component" value="Unplaced"/>
</dbReference>
<dbReference type="GeneTree" id="ENSGT00390000009349"/>
<evidence type="ECO:0000256" key="3">
    <source>
        <dbReference type="ARBA" id="ARBA00022763"/>
    </source>
</evidence>
<keyword evidence="8" id="KW-1185">Reference proteome</keyword>
<evidence type="ECO:0000256" key="4">
    <source>
        <dbReference type="ARBA" id="ARBA00023204"/>
    </source>
</evidence>
<evidence type="ECO:0000256" key="2">
    <source>
        <dbReference type="ARBA" id="ARBA00019825"/>
    </source>
</evidence>
<evidence type="ECO:0000256" key="1">
    <source>
        <dbReference type="ARBA" id="ARBA00008060"/>
    </source>
</evidence>
<evidence type="ECO:0000256" key="5">
    <source>
        <dbReference type="ARBA" id="ARBA00030081"/>
    </source>
</evidence>
<dbReference type="GO" id="GO:0034974">
    <property type="term" value="C:Swi5-Swi2 complex"/>
    <property type="evidence" value="ECO:0007669"/>
    <property type="project" value="TreeGrafter"/>
</dbReference>
<dbReference type="PANTHER" id="PTHR28529">
    <property type="entry name" value="DNA REPAIR PROTEIN SWI5 HOMOLOG"/>
    <property type="match status" value="1"/>
</dbReference>
<keyword evidence="4" id="KW-0234">DNA repair</keyword>
<proteinExistence type="inferred from homology"/>
<dbReference type="AlphaFoldDB" id="A0A8C4Q302"/>
<dbReference type="Ensembl" id="ENSEBUT00000009789.1">
    <property type="protein sequence ID" value="ENSEBUP00000009267.1"/>
    <property type="gene ID" value="ENSEBUG00000005976.1"/>
</dbReference>